<dbReference type="EMBL" id="BAABCS010000015">
    <property type="protein sequence ID" value="GAA4049781.1"/>
    <property type="molecule type" value="Genomic_DNA"/>
</dbReference>
<evidence type="ECO:0000313" key="2">
    <source>
        <dbReference type="EMBL" id="GAA4049781.1"/>
    </source>
</evidence>
<gene>
    <name evidence="2" type="ORF">GCM10022388_14650</name>
</gene>
<evidence type="ECO:0008006" key="4">
    <source>
        <dbReference type="Google" id="ProtNLM"/>
    </source>
</evidence>
<sequence>MVAQEDRKEQINERKEQINERKEQIKERKEQIKEKRKEVVAKYVDNSFESKAKAIADKIENITKEEKATLKSEVEAVNVQLENGSITKEQADTKKKDLAQARATIIENRVAVAQEELKELVQQKVNGKIASSENPLNQKDSLIYNGKKYSISVKVKDSTYIDADGIKRVYKKKYKEYSERRTTSQFVFALGLNNVVTDGSVENSDFKFAGSRFYEWGVSYNTRIDKSHNLLHLKYGASLVYNDLRPTENRVFAVNGNQTTLQTSTIDLKSARFRNVYLVAPLHLEFDFTKKKEKEGKTYFNTHNSFRLGVGGYAGIRIKSKQKIEYEIDDVDYDEKAKGDFNASNFIYGLSAYVGYKETSLYIKYDLNPIFQDNVVKQNNVSLGIRFDFN</sequence>
<organism evidence="2 3">
    <name type="scientific">Flavobacterium chungnamense</name>
    <dbReference type="NCBI Taxonomy" id="706182"/>
    <lineage>
        <taxon>Bacteria</taxon>
        <taxon>Pseudomonadati</taxon>
        <taxon>Bacteroidota</taxon>
        <taxon>Flavobacteriia</taxon>
        <taxon>Flavobacteriales</taxon>
        <taxon>Flavobacteriaceae</taxon>
        <taxon>Flavobacterium</taxon>
    </lineage>
</organism>
<evidence type="ECO:0000313" key="3">
    <source>
        <dbReference type="Proteomes" id="UP001500426"/>
    </source>
</evidence>
<name>A0ABP7UQC0_9FLAO</name>
<dbReference type="Proteomes" id="UP001500426">
    <property type="component" value="Unassembled WGS sequence"/>
</dbReference>
<feature type="region of interest" description="Disordered" evidence="1">
    <location>
        <begin position="1"/>
        <end position="31"/>
    </location>
</feature>
<protein>
    <recommendedName>
        <fullName evidence="4">Outer membrane protein beta-barrel domain-containing protein</fullName>
    </recommendedName>
</protein>
<comment type="caution">
    <text evidence="2">The sequence shown here is derived from an EMBL/GenBank/DDBJ whole genome shotgun (WGS) entry which is preliminary data.</text>
</comment>
<accession>A0ABP7UQC0</accession>
<proteinExistence type="predicted"/>
<keyword evidence="3" id="KW-1185">Reference proteome</keyword>
<reference evidence="3" key="1">
    <citation type="journal article" date="2019" name="Int. J. Syst. Evol. Microbiol.">
        <title>The Global Catalogue of Microorganisms (GCM) 10K type strain sequencing project: providing services to taxonomists for standard genome sequencing and annotation.</title>
        <authorList>
            <consortium name="The Broad Institute Genomics Platform"/>
            <consortium name="The Broad Institute Genome Sequencing Center for Infectious Disease"/>
            <person name="Wu L."/>
            <person name="Ma J."/>
        </authorList>
    </citation>
    <scope>NUCLEOTIDE SEQUENCE [LARGE SCALE GENOMIC DNA]</scope>
    <source>
        <strain evidence="3">JCM 17068</strain>
    </source>
</reference>
<evidence type="ECO:0000256" key="1">
    <source>
        <dbReference type="SAM" id="MobiDB-lite"/>
    </source>
</evidence>